<protein>
    <recommendedName>
        <fullName evidence="3">DUF1565 domain-containing protein</fullName>
    </recommendedName>
</protein>
<gene>
    <name evidence="1" type="ORF">EGT49_04295</name>
</gene>
<evidence type="ECO:0008006" key="3">
    <source>
        <dbReference type="Google" id="ProtNLM"/>
    </source>
</evidence>
<proteinExistence type="predicted"/>
<dbReference type="EMBL" id="RKLY01000007">
    <property type="protein sequence ID" value="TGD24166.1"/>
    <property type="molecule type" value="Genomic_DNA"/>
</dbReference>
<reference evidence="1 2" key="1">
    <citation type="submission" date="2018-10" db="EMBL/GenBank/DDBJ databases">
        <title>Lactobacillus sp. R7 and Lactobacillus sp. R19 isolated from fermented mustard green product of Taiwan.</title>
        <authorList>
            <person name="Lin S.-T."/>
        </authorList>
    </citation>
    <scope>NUCLEOTIDE SEQUENCE [LARGE SCALE GENOMIC DNA]</scope>
    <source>
        <strain evidence="1 2">BCRC 81127</strain>
    </source>
</reference>
<sequence>MKILIGNQKNNDDQLSNAIVNAKDGDVIELLPGSYFTKDNPLICTITNNISIVGKTYDNEAVKLYASFTVVQGTIVIFKNLLLSYTANDENTLSAYDGSKIYGDNVTIDRNTSDSWDTIYGQNSYFSFKESQIGTGNKTKAIGLSLDHSKLFAQNTTFAYLFAKNSTVYLKNSVIFNKLELRRKTNLFFRDLQIDTTLVNAKNDLAVKSNSSFQGQDLRFYRQSPNVRILKSNFQVEKFNPQLNKIHFKYDKTSKVLADKQTPKNEFS</sequence>
<evidence type="ECO:0000313" key="2">
    <source>
        <dbReference type="Proteomes" id="UP000298021"/>
    </source>
</evidence>
<evidence type="ECO:0000313" key="1">
    <source>
        <dbReference type="EMBL" id="TGD24166.1"/>
    </source>
</evidence>
<dbReference type="RefSeq" id="WP_135371838.1">
    <property type="nucleotide sequence ID" value="NZ_RKLY01000007.1"/>
</dbReference>
<dbReference type="Proteomes" id="UP000298021">
    <property type="component" value="Unassembled WGS sequence"/>
</dbReference>
<dbReference type="InterPro" id="IPR011050">
    <property type="entry name" value="Pectin_lyase_fold/virulence"/>
</dbReference>
<dbReference type="SUPFAM" id="SSF51126">
    <property type="entry name" value="Pectin lyase-like"/>
    <property type="match status" value="1"/>
</dbReference>
<keyword evidence="2" id="KW-1185">Reference proteome</keyword>
<accession>A0A4Z0JMG6</accession>
<dbReference type="AlphaFoldDB" id="A0A4Z0JMG6"/>
<organism evidence="1 2">
    <name type="scientific">Companilactobacillus suantsaicola</name>
    <dbReference type="NCBI Taxonomy" id="2487723"/>
    <lineage>
        <taxon>Bacteria</taxon>
        <taxon>Bacillati</taxon>
        <taxon>Bacillota</taxon>
        <taxon>Bacilli</taxon>
        <taxon>Lactobacillales</taxon>
        <taxon>Lactobacillaceae</taxon>
        <taxon>Companilactobacillus</taxon>
    </lineage>
</organism>
<name>A0A4Z0JMG6_9LACO</name>
<comment type="caution">
    <text evidence="1">The sequence shown here is derived from an EMBL/GenBank/DDBJ whole genome shotgun (WGS) entry which is preliminary data.</text>
</comment>
<dbReference type="OrthoDB" id="2326185at2"/>